<name>A0A1A8XYT0_9PROT</name>
<organism evidence="1 2">
    <name type="scientific">Candidatus Accumulibacter aalborgensis</name>
    <dbReference type="NCBI Taxonomy" id="1860102"/>
    <lineage>
        <taxon>Bacteria</taxon>
        <taxon>Pseudomonadati</taxon>
        <taxon>Pseudomonadota</taxon>
        <taxon>Betaproteobacteria</taxon>
        <taxon>Candidatus Accumulibacter</taxon>
    </lineage>
</organism>
<accession>A0A1A8XYT0</accession>
<reference evidence="1 2" key="1">
    <citation type="submission" date="2016-06" db="EMBL/GenBank/DDBJ databases">
        <authorList>
            <person name="Kjaerup R.B."/>
            <person name="Dalgaard T.S."/>
            <person name="Juul-Madsen H.R."/>
        </authorList>
    </citation>
    <scope>NUCLEOTIDE SEQUENCE [LARGE SCALE GENOMIC DNA]</scope>
    <source>
        <strain evidence="1">3</strain>
    </source>
</reference>
<dbReference type="Proteomes" id="UP000199169">
    <property type="component" value="Unassembled WGS sequence"/>
</dbReference>
<protein>
    <submittedName>
        <fullName evidence="1">Uncharacterized protein</fullName>
    </submittedName>
</protein>
<dbReference type="AlphaFoldDB" id="A0A1A8XYT0"/>
<evidence type="ECO:0000313" key="2">
    <source>
        <dbReference type="Proteomes" id="UP000199169"/>
    </source>
</evidence>
<keyword evidence="2" id="KW-1185">Reference proteome</keyword>
<dbReference type="STRING" id="1860102.ACCAA_670111"/>
<sequence length="60" mass="6855">MVAQWDALVARWQPLGFQRGAFGRVNDSGTFYPAVTQPVSRIRCARHHRLHAQLLRRALA</sequence>
<proteinExistence type="predicted"/>
<dbReference type="EMBL" id="FLQX01000146">
    <property type="protein sequence ID" value="SBT09223.1"/>
    <property type="molecule type" value="Genomic_DNA"/>
</dbReference>
<evidence type="ECO:0000313" key="1">
    <source>
        <dbReference type="EMBL" id="SBT09223.1"/>
    </source>
</evidence>
<gene>
    <name evidence="1" type="ORF">ACCAA_670111</name>
</gene>